<accession>A0A4U7B5L5</accession>
<evidence type="ECO:0000256" key="2">
    <source>
        <dbReference type="PIRSR" id="PIRSR600246-3"/>
    </source>
</evidence>
<gene>
    <name evidence="4" type="ORF">C1H76_1205</name>
</gene>
<comment type="caution">
    <text evidence="4">The sequence shown here is derived from an EMBL/GenBank/DDBJ whole genome shotgun (WGS) entry which is preliminary data.</text>
</comment>
<dbReference type="InterPro" id="IPR000246">
    <property type="entry name" value="Peptidase_T2"/>
</dbReference>
<dbReference type="Gene3D" id="3.60.20.30">
    <property type="entry name" value="(Glycosyl)asparaginase"/>
    <property type="match status" value="1"/>
</dbReference>
<dbReference type="GO" id="GO:0016787">
    <property type="term" value="F:hydrolase activity"/>
    <property type="evidence" value="ECO:0007669"/>
    <property type="project" value="InterPro"/>
</dbReference>
<dbReference type="PANTHER" id="PTHR10188">
    <property type="entry name" value="L-ASPARAGINASE"/>
    <property type="match status" value="1"/>
</dbReference>
<feature type="site" description="Cleavage; by autolysis" evidence="2">
    <location>
        <begin position="282"/>
        <end position="283"/>
    </location>
</feature>
<feature type="region of interest" description="Disordered" evidence="3">
    <location>
        <begin position="217"/>
        <end position="262"/>
    </location>
</feature>
<feature type="active site" description="Nucleophile" evidence="1">
    <location>
        <position position="283"/>
    </location>
</feature>
<reference evidence="4 5" key="1">
    <citation type="submission" date="2018-02" db="EMBL/GenBank/DDBJ databases">
        <title>Draft genome sequences of Elsinoe sp., causing black scab on jojoba.</title>
        <authorList>
            <person name="Stodart B."/>
            <person name="Jeffress S."/>
            <person name="Ash G."/>
            <person name="Arun Chinnappa K."/>
        </authorList>
    </citation>
    <scope>NUCLEOTIDE SEQUENCE [LARGE SCALE GENOMIC DNA]</scope>
    <source>
        <strain evidence="4 5">Hillstone_2</strain>
    </source>
</reference>
<feature type="region of interest" description="Disordered" evidence="3">
    <location>
        <begin position="101"/>
        <end position="120"/>
    </location>
</feature>
<dbReference type="GO" id="GO:0005737">
    <property type="term" value="C:cytoplasm"/>
    <property type="evidence" value="ECO:0007669"/>
    <property type="project" value="TreeGrafter"/>
</dbReference>
<dbReference type="Proteomes" id="UP000308133">
    <property type="component" value="Unassembled WGS sequence"/>
</dbReference>
<organism evidence="4 5">
    <name type="scientific">Elsinoe australis</name>
    <dbReference type="NCBI Taxonomy" id="40998"/>
    <lineage>
        <taxon>Eukaryota</taxon>
        <taxon>Fungi</taxon>
        <taxon>Dikarya</taxon>
        <taxon>Ascomycota</taxon>
        <taxon>Pezizomycotina</taxon>
        <taxon>Dothideomycetes</taxon>
        <taxon>Dothideomycetidae</taxon>
        <taxon>Myriangiales</taxon>
        <taxon>Elsinoaceae</taxon>
        <taxon>Elsinoe</taxon>
    </lineage>
</organism>
<dbReference type="InterPro" id="IPR029055">
    <property type="entry name" value="Ntn_hydrolases_N"/>
</dbReference>
<dbReference type="CDD" id="cd04701">
    <property type="entry name" value="Asparaginase_2"/>
    <property type="match status" value="1"/>
</dbReference>
<sequence length="507" mass="54091">MSSSSPPPGSINPRIIIHGGAGAITPTNLPPPLYLAHRAALLSILKSTSALLSQPTTTALDAATHAVALLELNPLYNAGRGAVFTTTGRIEHEASVMVSTAHPGVAPSPAPSQSTSTASSVPVATSSLRKIASSTMRTSQVKHPILLAKTMLLKGEEPNGGGAQGHVQICGETAEGLAREWGLEMVRPSWHWERKRWEQHRRGRGLGTSDEEWWREREGVDREAGFGEEDQGRGQEDREGDEGMEGWDGIRRLRGGSREATEDCGYAEGKEGWNGEDYLPQGTVGAVVLDRFGTICVATSTGGMTNKLPGRIGDTPTIGAGFWAESWHGDGAVMFSDSDSSQGSLSPLGKLIQGQWVDVLRDWLPEWMLPSPTATYLPLSNTDVKEAKQNGPLRAVGMSGTGNGDSYLKLCCARTVAAMTRFSSPSPSLQAACTKMAGPGGLLQDSAEDRWGKTGEGEGGIIGIELVNGIGKVVSDFNCGGMFRAWIDEEGQGRMMVFRDDYKQEKS</sequence>
<dbReference type="Pfam" id="PF01112">
    <property type="entry name" value="Asparaginase_2"/>
    <property type="match status" value="2"/>
</dbReference>
<protein>
    <submittedName>
        <fullName evidence="4">Asparaginase-like protein 1</fullName>
    </submittedName>
</protein>
<evidence type="ECO:0000313" key="4">
    <source>
        <dbReference type="EMBL" id="TKX26673.1"/>
    </source>
</evidence>
<feature type="compositionally biased region" description="Low complexity" evidence="3">
    <location>
        <begin position="105"/>
        <end position="120"/>
    </location>
</feature>
<feature type="compositionally biased region" description="Basic and acidic residues" evidence="3">
    <location>
        <begin position="217"/>
        <end position="237"/>
    </location>
</feature>
<dbReference type="PANTHER" id="PTHR10188:SF43">
    <property type="entry name" value="ASPARAGINASE (EUROFUNG)"/>
    <property type="match status" value="1"/>
</dbReference>
<dbReference type="AlphaFoldDB" id="A0A4U7B5L5"/>
<proteinExistence type="predicted"/>
<evidence type="ECO:0000256" key="1">
    <source>
        <dbReference type="PIRSR" id="PIRSR600246-1"/>
    </source>
</evidence>
<dbReference type="EMBL" id="PTQR01000012">
    <property type="protein sequence ID" value="TKX26673.1"/>
    <property type="molecule type" value="Genomic_DNA"/>
</dbReference>
<name>A0A4U7B5L5_9PEZI</name>
<evidence type="ECO:0000256" key="3">
    <source>
        <dbReference type="SAM" id="MobiDB-lite"/>
    </source>
</evidence>
<feature type="compositionally biased region" description="Basic and acidic residues" evidence="3">
    <location>
        <begin position="248"/>
        <end position="261"/>
    </location>
</feature>
<dbReference type="SUPFAM" id="SSF56235">
    <property type="entry name" value="N-terminal nucleophile aminohydrolases (Ntn hydrolases)"/>
    <property type="match status" value="1"/>
</dbReference>
<evidence type="ECO:0000313" key="5">
    <source>
        <dbReference type="Proteomes" id="UP000308133"/>
    </source>
</evidence>